<reference evidence="2 3" key="1">
    <citation type="submission" date="2019-02" db="EMBL/GenBank/DDBJ databases">
        <title>Genomic Encyclopedia of Type Strains, Phase IV (KMG-IV): sequencing the most valuable type-strain genomes for metagenomic binning, comparative biology and taxonomic classification.</title>
        <authorList>
            <person name="Goeker M."/>
        </authorList>
    </citation>
    <scope>NUCLEOTIDE SEQUENCE [LARGE SCALE GENOMIC DNA]</scope>
    <source>
        <strain evidence="2 3">DSM 18116</strain>
    </source>
</reference>
<keyword evidence="3" id="KW-1185">Reference proteome</keyword>
<accession>A0A4Q7N044</accession>
<gene>
    <name evidence="2" type="ORF">EV199_0793</name>
</gene>
<keyword evidence="1" id="KW-1133">Transmembrane helix</keyword>
<organism evidence="2 3">
    <name type="scientific">Pseudobacter ginsenosidimutans</name>
    <dbReference type="NCBI Taxonomy" id="661488"/>
    <lineage>
        <taxon>Bacteria</taxon>
        <taxon>Pseudomonadati</taxon>
        <taxon>Bacteroidota</taxon>
        <taxon>Chitinophagia</taxon>
        <taxon>Chitinophagales</taxon>
        <taxon>Chitinophagaceae</taxon>
        <taxon>Pseudobacter</taxon>
    </lineage>
</organism>
<dbReference type="AlphaFoldDB" id="A0A4Q7N044"/>
<dbReference type="Proteomes" id="UP000293874">
    <property type="component" value="Unassembled WGS sequence"/>
</dbReference>
<keyword evidence="1" id="KW-0472">Membrane</keyword>
<evidence type="ECO:0000313" key="2">
    <source>
        <dbReference type="EMBL" id="RZS74941.1"/>
    </source>
</evidence>
<keyword evidence="1" id="KW-0812">Transmembrane</keyword>
<proteinExistence type="predicted"/>
<dbReference type="OrthoDB" id="1048788at2"/>
<feature type="transmembrane region" description="Helical" evidence="1">
    <location>
        <begin position="46"/>
        <end position="68"/>
    </location>
</feature>
<dbReference type="RefSeq" id="WP_130539361.1">
    <property type="nucleotide sequence ID" value="NZ_CP042431.1"/>
</dbReference>
<dbReference type="EMBL" id="SGXA01000001">
    <property type="protein sequence ID" value="RZS74941.1"/>
    <property type="molecule type" value="Genomic_DNA"/>
</dbReference>
<comment type="caution">
    <text evidence="2">The sequence shown here is derived from an EMBL/GenBank/DDBJ whole genome shotgun (WGS) entry which is preliminary data.</text>
</comment>
<dbReference type="Pfam" id="PF12725">
    <property type="entry name" value="DUF3810"/>
    <property type="match status" value="1"/>
</dbReference>
<evidence type="ECO:0000256" key="1">
    <source>
        <dbReference type="SAM" id="Phobius"/>
    </source>
</evidence>
<evidence type="ECO:0000313" key="3">
    <source>
        <dbReference type="Proteomes" id="UP000293874"/>
    </source>
</evidence>
<feature type="transmembrane region" description="Helical" evidence="1">
    <location>
        <begin position="88"/>
        <end position="112"/>
    </location>
</feature>
<sequence length="359" mass="41458">MFTRNKWLFVFTGLAVVIKVFSLFPDAVERYYSNGIYPLIGKLQRALFGWIPFSVGDIFYAVLILLLLRKIVVLVKKIKKREANRAYWLAGLKQFIWVVVLVYVSFNGLWALNYNRNGIASQLGLKVSTYTQEELVGVMETITERLASLDSAALLTRPDIRKKRNLFRNAVNSYDSLAAHDPVFDYSIKSVKPSLYSYLGNYLGFTGYYNPFSGEAQVNTTVPLFIQPFTTCHEIGHQLGYAKENEANFAGYLAAKSSSDAAFRYSVYFDLYTYSWYYLYNIDSAMARRFSERLPVTVKNDYKELKEFNRKHRNPVERVIDHLYGQYLKANEQPSGKLAYNEVIAWLVAYYKKYGKEAI</sequence>
<dbReference type="InterPro" id="IPR024294">
    <property type="entry name" value="DUF3810"/>
</dbReference>
<protein>
    <submittedName>
        <fullName evidence="2">Uncharacterized protein DUF3810</fullName>
    </submittedName>
</protein>
<name>A0A4Q7N044_9BACT</name>